<dbReference type="PANTHER" id="PTHR11132">
    <property type="entry name" value="SOLUTE CARRIER FAMILY 35"/>
    <property type="match status" value="1"/>
</dbReference>
<feature type="transmembrane region" description="Helical" evidence="6">
    <location>
        <begin position="157"/>
        <end position="176"/>
    </location>
</feature>
<dbReference type="AlphaFoldDB" id="A0A7J6PUY9"/>
<dbReference type="InterPro" id="IPR050186">
    <property type="entry name" value="TPT_transporter"/>
</dbReference>
<evidence type="ECO:0000259" key="8">
    <source>
        <dbReference type="Pfam" id="PF07106"/>
    </source>
</evidence>
<evidence type="ECO:0000256" key="6">
    <source>
        <dbReference type="SAM" id="Phobius"/>
    </source>
</evidence>
<evidence type="ECO:0000256" key="3">
    <source>
        <dbReference type="ARBA" id="ARBA00022989"/>
    </source>
</evidence>
<evidence type="ECO:0000256" key="2">
    <source>
        <dbReference type="ARBA" id="ARBA00022692"/>
    </source>
</evidence>
<dbReference type="InterPro" id="IPR010776">
    <property type="entry name" value="Hop2_WH_dom"/>
</dbReference>
<feature type="domain" description="Homologous-pairing protein 2 winged helix" evidence="8">
    <location>
        <begin position="370"/>
        <end position="437"/>
    </location>
</feature>
<dbReference type="Pfam" id="PF03151">
    <property type="entry name" value="TPT"/>
    <property type="match status" value="1"/>
</dbReference>
<evidence type="ECO:0000256" key="1">
    <source>
        <dbReference type="ARBA" id="ARBA00004141"/>
    </source>
</evidence>
<feature type="transmembrane region" description="Helical" evidence="6">
    <location>
        <begin position="216"/>
        <end position="235"/>
    </location>
</feature>
<sequence>MLRRRFLRHLRLSIKHSGKIVELISIPSSIARRCTECPSPEGMVPPAIATLILLNAHIYNKTGFPYPITVSSLGTWVCALVTRMAVKTGLCATPTSVTNKYWLRRIVPLGVLTAIASGAGNNVYRYLSVSFTQMLKAETPVYILIVMLIFRVRIPSCGSVIAVILICIGTCVASVGELKFSWTGFALQTAADISEATKLVLLQTSMADDKLSPFDSLLHMSMATAFCQACLGLLLEPAALPSVPYQSPFTIALLSLSCLLGVAVNLLTLAVINCTSGLAMKLLGIFRNNLPVVVSVLLLQEKVSTLQFIGYSISVLGFLTYTYLQSKPPHKVIDSEPTTPEALELGEGAAEKAAPKSKGSTEGSKAQGRDAETKIATYMKEQNRPYSAQNVFDNLHGVVPKAQVQNLMEKLSKEPGSEGEPPLVMKEYGAQKVFLCNQSLFGDCSPESVLQLNADVTEVEKKLPAVRAALGKVTAEISQLRSQGELEGIVVSSRKRVRELEERVHSIRKEREKAGVSDLGQKLAEAQTKYGDLHNTLAKRRRLCMSIVSRVGELMSLSKEDVFNELGLDVE</sequence>
<keyword evidence="4 6" id="KW-0472">Membrane</keyword>
<evidence type="ECO:0000259" key="7">
    <source>
        <dbReference type="Pfam" id="PF03151"/>
    </source>
</evidence>
<dbReference type="InterPro" id="IPR004853">
    <property type="entry name" value="Sugar_P_trans_dom"/>
</dbReference>
<keyword evidence="2 6" id="KW-0812">Transmembrane</keyword>
<dbReference type="Gene3D" id="1.10.10.10">
    <property type="entry name" value="Winged helix-like DNA-binding domain superfamily/Winged helix DNA-binding domain"/>
    <property type="match status" value="1"/>
</dbReference>
<keyword evidence="11" id="KW-1185">Reference proteome</keyword>
<organism evidence="9 12">
    <name type="scientific">Perkinsus olseni</name>
    <name type="common">Perkinsus atlanticus</name>
    <dbReference type="NCBI Taxonomy" id="32597"/>
    <lineage>
        <taxon>Eukaryota</taxon>
        <taxon>Sar</taxon>
        <taxon>Alveolata</taxon>
        <taxon>Perkinsozoa</taxon>
        <taxon>Perkinsea</taxon>
        <taxon>Perkinsida</taxon>
        <taxon>Perkinsidae</taxon>
        <taxon>Perkinsus</taxon>
    </lineage>
</organism>
<dbReference type="EMBL" id="JABANM010034584">
    <property type="protein sequence ID" value="KAF4699421.1"/>
    <property type="molecule type" value="Genomic_DNA"/>
</dbReference>
<feature type="domain" description="Sugar phosphate transporter" evidence="7">
    <location>
        <begin position="54"/>
        <end position="321"/>
    </location>
</feature>
<evidence type="ECO:0000256" key="4">
    <source>
        <dbReference type="ARBA" id="ARBA00023136"/>
    </source>
</evidence>
<comment type="subcellular location">
    <subcellularLocation>
        <location evidence="1">Membrane</location>
        <topology evidence="1">Multi-pass membrane protein</topology>
    </subcellularLocation>
</comment>
<keyword evidence="3 6" id="KW-1133">Transmembrane helix</keyword>
<accession>A0A7J6PUY9</accession>
<feature type="transmembrane region" description="Helical" evidence="6">
    <location>
        <begin position="247"/>
        <end position="272"/>
    </location>
</feature>
<protein>
    <submittedName>
        <fullName evidence="9">PSMC3 interacting protein</fullName>
    </submittedName>
</protein>
<name>A0A7J6PUY9_PEROL</name>
<feature type="region of interest" description="Disordered" evidence="5">
    <location>
        <begin position="347"/>
        <end position="370"/>
    </location>
</feature>
<dbReference type="Proteomes" id="UP000574390">
    <property type="component" value="Unassembled WGS sequence"/>
</dbReference>
<reference evidence="11 12" key="1">
    <citation type="submission" date="2020-04" db="EMBL/GenBank/DDBJ databases">
        <title>Perkinsus olseni comparative genomics.</title>
        <authorList>
            <person name="Bogema D.R."/>
        </authorList>
    </citation>
    <scope>NUCLEOTIDE SEQUENCE [LARGE SCALE GENOMIC DNA]</scope>
    <source>
        <strain evidence="9">ATCC PRA-205</strain>
        <strain evidence="10 11">ATCC PRA-207</strain>
    </source>
</reference>
<dbReference type="Proteomes" id="UP000553632">
    <property type="component" value="Unassembled WGS sequence"/>
</dbReference>
<evidence type="ECO:0000256" key="5">
    <source>
        <dbReference type="SAM" id="MobiDB-lite"/>
    </source>
</evidence>
<dbReference type="EMBL" id="JABANO010028094">
    <property type="protein sequence ID" value="KAF4715761.1"/>
    <property type="molecule type" value="Genomic_DNA"/>
</dbReference>
<feature type="transmembrane region" description="Helical" evidence="6">
    <location>
        <begin position="106"/>
        <end position="124"/>
    </location>
</feature>
<evidence type="ECO:0000313" key="9">
    <source>
        <dbReference type="EMBL" id="KAF4699421.1"/>
    </source>
</evidence>
<dbReference type="InterPro" id="IPR036388">
    <property type="entry name" value="WH-like_DNA-bd_sf"/>
</dbReference>
<evidence type="ECO:0000313" key="10">
    <source>
        <dbReference type="EMBL" id="KAF4715761.1"/>
    </source>
</evidence>
<proteinExistence type="predicted"/>
<dbReference type="GO" id="GO:0016020">
    <property type="term" value="C:membrane"/>
    <property type="evidence" value="ECO:0007669"/>
    <property type="project" value="UniProtKB-SubCell"/>
</dbReference>
<comment type="caution">
    <text evidence="9">The sequence shown here is derived from an EMBL/GenBank/DDBJ whole genome shotgun (WGS) entry which is preliminary data.</text>
</comment>
<gene>
    <name evidence="9" type="primary">PSMC3IP_3</name>
    <name evidence="10" type="synonym">PSMC3IP_1</name>
    <name evidence="9" type="ORF">FOZ62_020410</name>
    <name evidence="10" type="ORF">FOZ63_020779</name>
</gene>
<evidence type="ECO:0000313" key="12">
    <source>
        <dbReference type="Proteomes" id="UP000574390"/>
    </source>
</evidence>
<evidence type="ECO:0000313" key="11">
    <source>
        <dbReference type="Proteomes" id="UP000553632"/>
    </source>
</evidence>
<dbReference type="Pfam" id="PF07106">
    <property type="entry name" value="WHD_TBPIP"/>
    <property type="match status" value="1"/>
</dbReference>